<dbReference type="FunFam" id="3.10.105.10:FF:000001">
    <property type="entry name" value="Oligopeptide ABC transporter, oligopeptide-binding protein"/>
    <property type="match status" value="1"/>
</dbReference>
<dbReference type="CDD" id="cd08504">
    <property type="entry name" value="PBP2_OppA"/>
    <property type="match status" value="1"/>
</dbReference>
<evidence type="ECO:0000313" key="7">
    <source>
        <dbReference type="EMBL" id="KRN26328.1"/>
    </source>
</evidence>
<dbReference type="InterPro" id="IPR000914">
    <property type="entry name" value="SBP_5_dom"/>
</dbReference>
<keyword evidence="4" id="KW-0732">Signal</keyword>
<keyword evidence="8" id="KW-1185">Reference proteome</keyword>
<dbReference type="Gene3D" id="3.40.190.10">
    <property type="entry name" value="Periplasmic binding protein-like II"/>
    <property type="match status" value="1"/>
</dbReference>
<dbReference type="Gene3D" id="3.10.105.10">
    <property type="entry name" value="Dipeptide-binding Protein, Domain 3"/>
    <property type="match status" value="1"/>
</dbReference>
<evidence type="ECO:0000259" key="6">
    <source>
        <dbReference type="Pfam" id="PF00496"/>
    </source>
</evidence>
<keyword evidence="5" id="KW-0653">Protein transport</keyword>
<dbReference type="PANTHER" id="PTHR30290:SF10">
    <property type="entry name" value="PERIPLASMIC OLIGOPEPTIDE-BINDING PROTEIN-RELATED"/>
    <property type="match status" value="1"/>
</dbReference>
<dbReference type="GO" id="GO:0043190">
    <property type="term" value="C:ATP-binding cassette (ABC) transporter complex"/>
    <property type="evidence" value="ECO:0007669"/>
    <property type="project" value="InterPro"/>
</dbReference>
<dbReference type="PANTHER" id="PTHR30290">
    <property type="entry name" value="PERIPLASMIC BINDING COMPONENT OF ABC TRANSPORTER"/>
    <property type="match status" value="1"/>
</dbReference>
<evidence type="ECO:0000256" key="2">
    <source>
        <dbReference type="ARBA" id="ARBA00005695"/>
    </source>
</evidence>
<comment type="subcellular location">
    <subcellularLocation>
        <location evidence="1">Cell envelope</location>
    </subcellularLocation>
</comment>
<dbReference type="EMBL" id="AYZM01000036">
    <property type="protein sequence ID" value="KRN26328.1"/>
    <property type="molecule type" value="Genomic_DNA"/>
</dbReference>
<evidence type="ECO:0000256" key="3">
    <source>
        <dbReference type="ARBA" id="ARBA00022448"/>
    </source>
</evidence>
<keyword evidence="5" id="KW-0571">Peptide transport</keyword>
<sequence length="548" mass="60129">MVKLGKVLAGIGSVALVMTLAACGQSKQSSSNKQLADKQVLNLSTTETVSTLDSAKASESVSLTQLYHTDEGLYRLGKNSKLENALATHTTVSKDGLTYTFKLRDDDKWNNGQTVTAKDFVYAWRRVVAPKTAAGYAYLFEGVKNYDAISKGKMSANQLGVSAPNKTTLVVKLSEPVPYFKLLLAFPTFFPQQQSAVEKYGSQYGTTSQKTAYNGPFKSVGWTGTNNTWKLAKNPNYWDKHDVHLNTINFQVVKSPSTGLNLYNQKKLDVTPLSGTQVANYAKTAGFQKFVGGSTMYLQMNQKRVKALKNVKVRQALAQAINKSALANKVLRDGSTAPKGFVSTNLTQNPKTKADFADDAYVKSGVTYDLANAKKLWAAGMKQVGQKTLTLDLLSDDTDQAKTTTQYLQDQLERLPGLKVNITNVPYKNRLARSASGKFDLVMSSWGADFADPINFLALAQTGNSTNNGDWSNATFDKLIKASSTTDATNTEKRYDDLVNAEKVLMKDQGVIPLYQPATAELWRPTVHGYVWNPAGMSRGYKEVYVTK</sequence>
<dbReference type="GO" id="GO:0030288">
    <property type="term" value="C:outer membrane-bounded periplasmic space"/>
    <property type="evidence" value="ECO:0007669"/>
    <property type="project" value="UniProtKB-ARBA"/>
</dbReference>
<evidence type="ECO:0000256" key="4">
    <source>
        <dbReference type="ARBA" id="ARBA00022729"/>
    </source>
</evidence>
<dbReference type="GO" id="GO:0015833">
    <property type="term" value="P:peptide transport"/>
    <property type="evidence" value="ECO:0007669"/>
    <property type="project" value="UniProtKB-KW"/>
</dbReference>
<dbReference type="PIRSF" id="PIRSF002741">
    <property type="entry name" value="MppA"/>
    <property type="match status" value="1"/>
</dbReference>
<dbReference type="InterPro" id="IPR030678">
    <property type="entry name" value="Peptide/Ni-bd"/>
</dbReference>
<dbReference type="PATRIC" id="fig|1423804.4.peg.2418"/>
<feature type="domain" description="Solute-binding protein family 5" evidence="6">
    <location>
        <begin position="81"/>
        <end position="466"/>
    </location>
</feature>
<evidence type="ECO:0000256" key="1">
    <source>
        <dbReference type="ARBA" id="ARBA00004196"/>
    </source>
</evidence>
<dbReference type="STRING" id="1423804.FD14_GL002227"/>
<dbReference type="RefSeq" id="WP_057151643.1">
    <property type="nucleotide sequence ID" value="NZ_AYZM01000036.1"/>
</dbReference>
<name>A0A0R2FD19_9LACO</name>
<dbReference type="SUPFAM" id="SSF53850">
    <property type="entry name" value="Periplasmic binding protein-like II"/>
    <property type="match status" value="1"/>
</dbReference>
<comment type="similarity">
    <text evidence="2">Belongs to the bacterial solute-binding protein 5 family.</text>
</comment>
<dbReference type="Proteomes" id="UP000051442">
    <property type="component" value="Unassembled WGS sequence"/>
</dbReference>
<evidence type="ECO:0000256" key="5">
    <source>
        <dbReference type="ARBA" id="ARBA00022856"/>
    </source>
</evidence>
<dbReference type="Pfam" id="PF00496">
    <property type="entry name" value="SBP_bac_5"/>
    <property type="match status" value="1"/>
</dbReference>
<proteinExistence type="inferred from homology"/>
<accession>A0A0R2FD19</accession>
<comment type="caution">
    <text evidence="7">The sequence shown here is derived from an EMBL/GenBank/DDBJ whole genome shotgun (WGS) entry which is preliminary data.</text>
</comment>
<protein>
    <submittedName>
        <fullName evidence="7">ABC transporter periplasmic protein</fullName>
    </submittedName>
</protein>
<evidence type="ECO:0000313" key="8">
    <source>
        <dbReference type="Proteomes" id="UP000051442"/>
    </source>
</evidence>
<organism evidence="7 8">
    <name type="scientific">Secundilactobacillus similis DSM 23365 = JCM 2765</name>
    <dbReference type="NCBI Taxonomy" id="1423804"/>
    <lineage>
        <taxon>Bacteria</taxon>
        <taxon>Bacillati</taxon>
        <taxon>Bacillota</taxon>
        <taxon>Bacilli</taxon>
        <taxon>Lactobacillales</taxon>
        <taxon>Lactobacillaceae</taxon>
        <taxon>Secundilactobacillus</taxon>
    </lineage>
</organism>
<dbReference type="GO" id="GO:1904680">
    <property type="term" value="F:peptide transmembrane transporter activity"/>
    <property type="evidence" value="ECO:0007669"/>
    <property type="project" value="TreeGrafter"/>
</dbReference>
<dbReference type="FunFam" id="3.90.76.10:FF:000001">
    <property type="entry name" value="Oligopeptide ABC transporter substrate-binding protein"/>
    <property type="match status" value="1"/>
</dbReference>
<reference evidence="7 8" key="1">
    <citation type="journal article" date="2015" name="Genome Announc.">
        <title>Expanding the biotechnology potential of lactobacilli through comparative genomics of 213 strains and associated genera.</title>
        <authorList>
            <person name="Sun Z."/>
            <person name="Harris H.M."/>
            <person name="McCann A."/>
            <person name="Guo C."/>
            <person name="Argimon S."/>
            <person name="Zhang W."/>
            <person name="Yang X."/>
            <person name="Jeffery I.B."/>
            <person name="Cooney J.C."/>
            <person name="Kagawa T.F."/>
            <person name="Liu W."/>
            <person name="Song Y."/>
            <person name="Salvetti E."/>
            <person name="Wrobel A."/>
            <person name="Rasinkangas P."/>
            <person name="Parkhill J."/>
            <person name="Rea M.C."/>
            <person name="O'Sullivan O."/>
            <person name="Ritari J."/>
            <person name="Douillard F.P."/>
            <person name="Paul Ross R."/>
            <person name="Yang R."/>
            <person name="Briner A.E."/>
            <person name="Felis G.E."/>
            <person name="de Vos W.M."/>
            <person name="Barrangou R."/>
            <person name="Klaenhammer T.R."/>
            <person name="Caufield P.W."/>
            <person name="Cui Y."/>
            <person name="Zhang H."/>
            <person name="O'Toole P.W."/>
        </authorList>
    </citation>
    <scope>NUCLEOTIDE SEQUENCE [LARGE SCALE GENOMIC DNA]</scope>
    <source>
        <strain evidence="7 8">DSM 23365</strain>
    </source>
</reference>
<dbReference type="InterPro" id="IPR039424">
    <property type="entry name" value="SBP_5"/>
</dbReference>
<dbReference type="PROSITE" id="PS51257">
    <property type="entry name" value="PROKAR_LIPOPROTEIN"/>
    <property type="match status" value="1"/>
</dbReference>
<dbReference type="Gene3D" id="3.90.76.10">
    <property type="entry name" value="Dipeptide-binding Protein, Domain 1"/>
    <property type="match status" value="1"/>
</dbReference>
<dbReference type="AlphaFoldDB" id="A0A0R2FD19"/>
<keyword evidence="3" id="KW-0813">Transport</keyword>
<gene>
    <name evidence="7" type="ORF">FD14_GL002227</name>
</gene>